<accession>A0A2W4YBS6</accession>
<dbReference type="AlphaFoldDB" id="A0A2W4YBS6"/>
<dbReference type="InterPro" id="IPR011008">
    <property type="entry name" value="Dimeric_a/b-barrel"/>
</dbReference>
<dbReference type="EMBL" id="QBML01000014">
    <property type="protein sequence ID" value="PZO40608.1"/>
    <property type="molecule type" value="Genomic_DNA"/>
</dbReference>
<dbReference type="SUPFAM" id="SSF54909">
    <property type="entry name" value="Dimeric alpha+beta barrel"/>
    <property type="match status" value="1"/>
</dbReference>
<proteinExistence type="predicted"/>
<reference evidence="1 2" key="1">
    <citation type="submission" date="2018-04" db="EMBL/GenBank/DDBJ databases">
        <authorList>
            <person name="Go L.Y."/>
            <person name="Mitchell J.A."/>
        </authorList>
    </citation>
    <scope>NUCLEOTIDE SEQUENCE [LARGE SCALE GENOMIC DNA]</scope>
    <source>
        <strain evidence="1">ULC066bin1</strain>
    </source>
</reference>
<name>A0A2W4YBS6_9CYAN</name>
<organism evidence="1 2">
    <name type="scientific">Pseudanabaena frigida</name>
    <dbReference type="NCBI Taxonomy" id="945775"/>
    <lineage>
        <taxon>Bacteria</taxon>
        <taxon>Bacillati</taxon>
        <taxon>Cyanobacteriota</taxon>
        <taxon>Cyanophyceae</taxon>
        <taxon>Pseudanabaenales</taxon>
        <taxon>Pseudanabaenaceae</taxon>
        <taxon>Pseudanabaena</taxon>
    </lineage>
</organism>
<sequence>MSTQDTGCSIAPYFKIPEGKLEEFKSICDRFTAQTKTEPKCLYYGFSFYENIAHCREAYVDAEALLFHLQNVDSILKEALQVAELFRLEIHGCEAELAKLREPLAPFNAQFFVLEYGFRNYSNVNLA</sequence>
<evidence type="ECO:0000313" key="2">
    <source>
        <dbReference type="Proteomes" id="UP000249467"/>
    </source>
</evidence>
<reference evidence="1 2" key="2">
    <citation type="submission" date="2018-06" db="EMBL/GenBank/DDBJ databases">
        <title>Metagenomic assembly of (sub)arctic Cyanobacteria and their associated microbiome from non-axenic cultures.</title>
        <authorList>
            <person name="Baurain D."/>
        </authorList>
    </citation>
    <scope>NUCLEOTIDE SEQUENCE [LARGE SCALE GENOMIC DNA]</scope>
    <source>
        <strain evidence="1">ULC066bin1</strain>
    </source>
</reference>
<dbReference type="Gene3D" id="3.30.70.100">
    <property type="match status" value="1"/>
</dbReference>
<gene>
    <name evidence="1" type="ORF">DCF19_12015</name>
</gene>
<protein>
    <recommendedName>
        <fullName evidence="3">ABM domain-containing protein</fullName>
    </recommendedName>
</protein>
<evidence type="ECO:0008006" key="3">
    <source>
        <dbReference type="Google" id="ProtNLM"/>
    </source>
</evidence>
<dbReference type="Proteomes" id="UP000249467">
    <property type="component" value="Unassembled WGS sequence"/>
</dbReference>
<comment type="caution">
    <text evidence="1">The sequence shown here is derived from an EMBL/GenBank/DDBJ whole genome shotgun (WGS) entry which is preliminary data.</text>
</comment>
<evidence type="ECO:0000313" key="1">
    <source>
        <dbReference type="EMBL" id="PZO40608.1"/>
    </source>
</evidence>